<evidence type="ECO:0000313" key="4">
    <source>
        <dbReference type="EMBL" id="TGG95973.1"/>
    </source>
</evidence>
<evidence type="ECO:0000259" key="3">
    <source>
        <dbReference type="PROSITE" id="PS50110"/>
    </source>
</evidence>
<gene>
    <name evidence="4" type="ORF">E4656_06135</name>
</gene>
<keyword evidence="5" id="KW-1185">Reference proteome</keyword>
<organism evidence="4 5">
    <name type="scientific">Natronospirillum operosum</name>
    <dbReference type="NCBI Taxonomy" id="2759953"/>
    <lineage>
        <taxon>Bacteria</taxon>
        <taxon>Pseudomonadati</taxon>
        <taxon>Pseudomonadota</taxon>
        <taxon>Gammaproteobacteria</taxon>
        <taxon>Oceanospirillales</taxon>
        <taxon>Natronospirillaceae</taxon>
        <taxon>Natronospirillum</taxon>
    </lineage>
</organism>
<protein>
    <submittedName>
        <fullName evidence="4">Response regulator</fullName>
    </submittedName>
</protein>
<evidence type="ECO:0000313" key="5">
    <source>
        <dbReference type="Proteomes" id="UP000297475"/>
    </source>
</evidence>
<dbReference type="SMART" id="SM00448">
    <property type="entry name" value="REC"/>
    <property type="match status" value="1"/>
</dbReference>
<dbReference type="InterPro" id="IPR036457">
    <property type="entry name" value="PPM-type-like_dom_sf"/>
</dbReference>
<dbReference type="EMBL" id="SRMF01000001">
    <property type="protein sequence ID" value="TGG95973.1"/>
    <property type="molecule type" value="Genomic_DNA"/>
</dbReference>
<dbReference type="AlphaFoldDB" id="A0A4Z0WK35"/>
<dbReference type="Gene3D" id="3.60.40.10">
    <property type="entry name" value="PPM-type phosphatase domain"/>
    <property type="match status" value="1"/>
</dbReference>
<accession>A0A4Z0WK35</accession>
<dbReference type="GO" id="GO:0016791">
    <property type="term" value="F:phosphatase activity"/>
    <property type="evidence" value="ECO:0007669"/>
    <property type="project" value="TreeGrafter"/>
</dbReference>
<name>A0A4Z0WK35_9GAMM</name>
<feature type="modified residue" description="4-aspartylphosphate" evidence="2">
    <location>
        <position position="55"/>
    </location>
</feature>
<dbReference type="Pfam" id="PF07228">
    <property type="entry name" value="SpoIIE"/>
    <property type="match status" value="1"/>
</dbReference>
<dbReference type="SUPFAM" id="SSF52172">
    <property type="entry name" value="CheY-like"/>
    <property type="match status" value="1"/>
</dbReference>
<dbReference type="PROSITE" id="PS50110">
    <property type="entry name" value="RESPONSE_REGULATORY"/>
    <property type="match status" value="1"/>
</dbReference>
<feature type="domain" description="Response regulatory" evidence="3">
    <location>
        <begin position="6"/>
        <end position="122"/>
    </location>
</feature>
<keyword evidence="1" id="KW-0378">Hydrolase</keyword>
<dbReference type="InterPro" id="IPR052016">
    <property type="entry name" value="Bact_Sigma-Reg"/>
</dbReference>
<comment type="caution">
    <text evidence="4">The sequence shown here is derived from an EMBL/GenBank/DDBJ whole genome shotgun (WGS) entry which is preliminary data.</text>
</comment>
<dbReference type="Proteomes" id="UP000297475">
    <property type="component" value="Unassembled WGS sequence"/>
</dbReference>
<dbReference type="PANTHER" id="PTHR43156">
    <property type="entry name" value="STAGE II SPORULATION PROTEIN E-RELATED"/>
    <property type="match status" value="1"/>
</dbReference>
<dbReference type="RefSeq" id="WP_135482069.1">
    <property type="nucleotide sequence ID" value="NZ_SRMF01000001.1"/>
</dbReference>
<proteinExistence type="predicted"/>
<dbReference type="Gene3D" id="3.30.565.10">
    <property type="entry name" value="Histidine kinase-like ATPase, C-terminal domain"/>
    <property type="match status" value="1"/>
</dbReference>
<dbReference type="OrthoDB" id="9811749at2"/>
<keyword evidence="2" id="KW-0597">Phosphoprotein</keyword>
<dbReference type="SUPFAM" id="SSF81606">
    <property type="entry name" value="PP2C-like"/>
    <property type="match status" value="1"/>
</dbReference>
<sequence length="570" mass="63036">MTECLRILIADDNQTDRMILSAIVRKEGHIVLEAADGQEATAVYEAERPDLVLLDVLMPVLDGLEAARAIKQLAGDELVPVIFLTSLQDADSLASCLHAGGDDFLSKPYNRVILRAKISAFGRMRHMHAALQANHRQLLLEQAVAKKVYDNVTHAGYIRIDNLRYSLSSRAMFNGDTVLARMRPDGGLHVLLGDFTGHGLPAAIGAMPLAETFYGMTSKGFELEEIIREMNRKLTRVLPTNFFCCAVALHMDMREKIGRAWVGGVPDCFLYHAAGGDITALPPLNLPLGVTEGHQFSLRMHEFAMRNQDRFFMWSDGIVEAENPDGELFGEDRLRAVFARADVPETLFDDLLAAVGRFQANRASTDDTTLVEVMMTDPPADDLAAAQAEDRQPYVALDWQVSFVFPTLTLKHHNPMPLIMHVLSETDGLNAYSSQLYTIISELYSNALEHGVLGLDSRLKSTGEGFGRYYQERQERLERLASGRIELTMRQTADGNSGLLTIRMEDSGAGFDHGRQPASLPAAAAAAETPLAGRGMGLVRELCSRVEYLGKGNIVEVDFHWPQRRLGTRI</sequence>
<dbReference type="Gene3D" id="3.40.50.2300">
    <property type="match status" value="1"/>
</dbReference>
<dbReference type="SMART" id="SM00331">
    <property type="entry name" value="PP2C_SIG"/>
    <property type="match status" value="1"/>
</dbReference>
<dbReference type="SUPFAM" id="SSF55874">
    <property type="entry name" value="ATPase domain of HSP90 chaperone/DNA topoisomerase II/histidine kinase"/>
    <property type="match status" value="1"/>
</dbReference>
<evidence type="ECO:0000256" key="2">
    <source>
        <dbReference type="PROSITE-ProRule" id="PRU00169"/>
    </source>
</evidence>
<dbReference type="InterPro" id="IPR001789">
    <property type="entry name" value="Sig_transdc_resp-reg_receiver"/>
</dbReference>
<reference evidence="4 5" key="1">
    <citation type="submission" date="2019-04" db="EMBL/GenBank/DDBJ databases">
        <title>Natronospirillum operosus gen. nov., sp. nov., a haloalkaliphilic satellite isolated from decaying biomass of laboratory culture of cyanobacterium Geitlerinema sp. and proposal of Natronospirillaceae fam. nov. and Saccharospirillaceae fam. nov.</title>
        <authorList>
            <person name="Kevbrin V."/>
            <person name="Boltyanskaya Y."/>
            <person name="Koziaeva V."/>
            <person name="Grouzdev D.S."/>
            <person name="Park M."/>
            <person name="Cho J."/>
        </authorList>
    </citation>
    <scope>NUCLEOTIDE SEQUENCE [LARGE SCALE GENOMIC DNA]</scope>
    <source>
        <strain evidence="4 5">G-116</strain>
    </source>
</reference>
<dbReference type="GO" id="GO:0000160">
    <property type="term" value="P:phosphorelay signal transduction system"/>
    <property type="evidence" value="ECO:0007669"/>
    <property type="project" value="InterPro"/>
</dbReference>
<dbReference type="Pfam" id="PF13581">
    <property type="entry name" value="HATPase_c_2"/>
    <property type="match status" value="1"/>
</dbReference>
<evidence type="ECO:0000256" key="1">
    <source>
        <dbReference type="ARBA" id="ARBA00022801"/>
    </source>
</evidence>
<dbReference type="InterPro" id="IPR001932">
    <property type="entry name" value="PPM-type_phosphatase-like_dom"/>
</dbReference>
<dbReference type="InterPro" id="IPR011006">
    <property type="entry name" value="CheY-like_superfamily"/>
</dbReference>
<dbReference type="InterPro" id="IPR003594">
    <property type="entry name" value="HATPase_dom"/>
</dbReference>
<dbReference type="Pfam" id="PF00072">
    <property type="entry name" value="Response_reg"/>
    <property type="match status" value="1"/>
</dbReference>
<dbReference type="InterPro" id="IPR036890">
    <property type="entry name" value="HATPase_C_sf"/>
</dbReference>
<dbReference type="PANTHER" id="PTHR43156:SF2">
    <property type="entry name" value="STAGE II SPORULATION PROTEIN E"/>
    <property type="match status" value="1"/>
</dbReference>